<evidence type="ECO:0000256" key="5">
    <source>
        <dbReference type="ARBA" id="ARBA00022606"/>
    </source>
</evidence>
<dbReference type="SUPFAM" id="SSF52172">
    <property type="entry name" value="CheY-like"/>
    <property type="match status" value="1"/>
</dbReference>
<feature type="compositionally biased region" description="Polar residues" evidence="12">
    <location>
        <begin position="665"/>
        <end position="679"/>
    </location>
</feature>
<dbReference type="FunFam" id="1.10.287.130:FF:000002">
    <property type="entry name" value="Two-component osmosensing histidine kinase"/>
    <property type="match status" value="1"/>
</dbReference>
<keyword evidence="7" id="KW-0547">Nucleotide-binding</keyword>
<feature type="compositionally biased region" description="Low complexity" evidence="12">
    <location>
        <begin position="180"/>
        <end position="191"/>
    </location>
</feature>
<keyword evidence="6" id="KW-0808">Transferase</keyword>
<dbReference type="InterPro" id="IPR000700">
    <property type="entry name" value="PAS-assoc_C"/>
</dbReference>
<dbReference type="EC" id="2.7.13.3" evidence="2"/>
<dbReference type="CDD" id="cd17546">
    <property type="entry name" value="REC_hyHK_CKI1_RcsC-like"/>
    <property type="match status" value="1"/>
</dbReference>
<dbReference type="SMART" id="SM00388">
    <property type="entry name" value="HisKA"/>
    <property type="match status" value="1"/>
</dbReference>
<feature type="region of interest" description="Disordered" evidence="12">
    <location>
        <begin position="634"/>
        <end position="700"/>
    </location>
</feature>
<dbReference type="Pfam" id="PF00512">
    <property type="entry name" value="HisKA"/>
    <property type="match status" value="1"/>
</dbReference>
<dbReference type="PROSITE" id="PS50109">
    <property type="entry name" value="HIS_KIN"/>
    <property type="match status" value="1"/>
</dbReference>
<keyword evidence="3" id="KW-0157">Chromophore</keyword>
<dbReference type="Gene3D" id="3.40.50.2300">
    <property type="match status" value="1"/>
</dbReference>
<dbReference type="SUPFAM" id="SSF47384">
    <property type="entry name" value="Homodimeric domain of signal transducing histidine kinase"/>
    <property type="match status" value="1"/>
</dbReference>
<dbReference type="Pfam" id="PF02518">
    <property type="entry name" value="HATPase_c"/>
    <property type="match status" value="1"/>
</dbReference>
<keyword evidence="9" id="KW-0067">ATP-binding</keyword>
<dbReference type="NCBIfam" id="TIGR00229">
    <property type="entry name" value="sensory_box"/>
    <property type="match status" value="1"/>
</dbReference>
<evidence type="ECO:0000256" key="9">
    <source>
        <dbReference type="ARBA" id="ARBA00022840"/>
    </source>
</evidence>
<feature type="region of interest" description="Disordered" evidence="12">
    <location>
        <begin position="219"/>
        <end position="252"/>
    </location>
</feature>
<dbReference type="Gene3D" id="3.30.565.10">
    <property type="entry name" value="Histidine kinase-like ATPase, C-terminal domain"/>
    <property type="match status" value="1"/>
</dbReference>
<feature type="domain" description="Histidine kinase" evidence="13">
    <location>
        <begin position="426"/>
        <end position="781"/>
    </location>
</feature>
<feature type="compositionally biased region" description="Low complexity" evidence="12">
    <location>
        <begin position="147"/>
        <end position="159"/>
    </location>
</feature>
<evidence type="ECO:0000256" key="3">
    <source>
        <dbReference type="ARBA" id="ARBA00022543"/>
    </source>
</evidence>
<evidence type="ECO:0000256" key="8">
    <source>
        <dbReference type="ARBA" id="ARBA00022777"/>
    </source>
</evidence>
<comment type="catalytic activity">
    <reaction evidence="1">
        <text>ATP + protein L-histidine = ADP + protein N-phospho-L-histidine.</text>
        <dbReference type="EC" id="2.7.13.3"/>
    </reaction>
</comment>
<dbReference type="Pfam" id="PF00072">
    <property type="entry name" value="Response_reg"/>
    <property type="match status" value="1"/>
</dbReference>
<dbReference type="Gene3D" id="3.30.450.20">
    <property type="entry name" value="PAS domain"/>
    <property type="match status" value="2"/>
</dbReference>
<evidence type="ECO:0000259" key="13">
    <source>
        <dbReference type="PROSITE" id="PS50109"/>
    </source>
</evidence>
<evidence type="ECO:0000256" key="1">
    <source>
        <dbReference type="ARBA" id="ARBA00000085"/>
    </source>
</evidence>
<dbReference type="InterPro" id="IPR036890">
    <property type="entry name" value="HATPase_C_sf"/>
</dbReference>
<feature type="compositionally biased region" description="Low complexity" evidence="12">
    <location>
        <begin position="222"/>
        <end position="243"/>
    </location>
</feature>
<evidence type="ECO:0000259" key="16">
    <source>
        <dbReference type="PROSITE" id="PS50113"/>
    </source>
</evidence>
<dbReference type="PROSITE" id="PS50113">
    <property type="entry name" value="PAC"/>
    <property type="match status" value="1"/>
</dbReference>
<reference evidence="17" key="1">
    <citation type="journal article" date="2016" name="Proc. Natl. Acad. Sci. U.S.A.">
        <title>Functional and topological diversity of LOV domain photoreceptors.</title>
        <authorList>
            <person name="Glantz S.T."/>
            <person name="Carpenter E.J."/>
            <person name="Melkonian M."/>
            <person name="Gardner K.H."/>
            <person name="Boyden E.S."/>
            <person name="Wong G.K."/>
            <person name="Chow B.Y."/>
        </authorList>
    </citation>
    <scope>NUCLEOTIDE SEQUENCE</scope>
    <source>
        <strain evidence="17">PRIQ_2008016</strain>
    </source>
</reference>
<dbReference type="Gene3D" id="1.10.287.130">
    <property type="match status" value="1"/>
</dbReference>
<dbReference type="InterPro" id="IPR000014">
    <property type="entry name" value="PAS"/>
</dbReference>
<keyword evidence="3" id="KW-0675">Receptor</keyword>
<dbReference type="PRINTS" id="PR00344">
    <property type="entry name" value="BCTRLSENSOR"/>
</dbReference>
<name>A0A126X0S6_9CHLO</name>
<dbReference type="GO" id="GO:0009881">
    <property type="term" value="F:photoreceptor activity"/>
    <property type="evidence" value="ECO:0007669"/>
    <property type="project" value="UniProtKB-KW"/>
</dbReference>
<feature type="domain" description="PAC" evidence="16">
    <location>
        <begin position="351"/>
        <end position="405"/>
    </location>
</feature>
<dbReference type="SMART" id="SM00091">
    <property type="entry name" value="PAS"/>
    <property type="match status" value="1"/>
</dbReference>
<keyword evidence="3" id="KW-0600">Photoreceptor protein</keyword>
<feature type="domain" description="PAS" evidence="15">
    <location>
        <begin position="277"/>
        <end position="350"/>
    </location>
</feature>
<feature type="domain" description="Response regulatory" evidence="14">
    <location>
        <begin position="1293"/>
        <end position="1412"/>
    </location>
</feature>
<feature type="compositionally biased region" description="Polar residues" evidence="12">
    <location>
        <begin position="635"/>
        <end position="645"/>
    </location>
</feature>
<dbReference type="SMART" id="SM00387">
    <property type="entry name" value="HATPase_c"/>
    <property type="match status" value="1"/>
</dbReference>
<evidence type="ECO:0000259" key="14">
    <source>
        <dbReference type="PROSITE" id="PS50110"/>
    </source>
</evidence>
<dbReference type="CDD" id="cd00082">
    <property type="entry name" value="HisKA"/>
    <property type="match status" value="1"/>
</dbReference>
<proteinExistence type="evidence at transcript level"/>
<feature type="compositionally biased region" description="Pro residues" evidence="12">
    <location>
        <begin position="1263"/>
        <end position="1279"/>
    </location>
</feature>
<dbReference type="EMBL" id="KU700530">
    <property type="protein sequence ID" value="AML78291.1"/>
    <property type="molecule type" value="mRNA"/>
</dbReference>
<dbReference type="GO" id="GO:0005524">
    <property type="term" value="F:ATP binding"/>
    <property type="evidence" value="ECO:0007669"/>
    <property type="project" value="UniProtKB-KW"/>
</dbReference>
<dbReference type="CDD" id="cd00130">
    <property type="entry name" value="PAS"/>
    <property type="match status" value="1"/>
</dbReference>
<accession>A0A126X0S6</accession>
<dbReference type="InterPro" id="IPR004358">
    <property type="entry name" value="Sig_transdc_His_kin-like_C"/>
</dbReference>
<evidence type="ECO:0000256" key="2">
    <source>
        <dbReference type="ARBA" id="ARBA00012438"/>
    </source>
</evidence>
<evidence type="ECO:0000256" key="6">
    <source>
        <dbReference type="ARBA" id="ARBA00022679"/>
    </source>
</evidence>
<dbReference type="InterPro" id="IPR035965">
    <property type="entry name" value="PAS-like_dom_sf"/>
</dbReference>
<dbReference type="GO" id="GO:0009637">
    <property type="term" value="P:response to blue light"/>
    <property type="evidence" value="ECO:0007669"/>
    <property type="project" value="UniProtKB-ARBA"/>
</dbReference>
<dbReference type="InterPro" id="IPR005467">
    <property type="entry name" value="His_kinase_dom"/>
</dbReference>
<dbReference type="SMART" id="SM00448">
    <property type="entry name" value="REC"/>
    <property type="match status" value="1"/>
</dbReference>
<dbReference type="SUPFAM" id="SSF55785">
    <property type="entry name" value="PYP-like sensor domain (PAS domain)"/>
    <property type="match status" value="2"/>
</dbReference>
<evidence type="ECO:0000256" key="12">
    <source>
        <dbReference type="SAM" id="MobiDB-lite"/>
    </source>
</evidence>
<feature type="modified residue" description="4-aspartylphosphate" evidence="11">
    <location>
        <position position="1344"/>
    </location>
</feature>
<keyword evidence="8" id="KW-0418">Kinase</keyword>
<dbReference type="Pfam" id="PF13426">
    <property type="entry name" value="PAS_9"/>
    <property type="match status" value="1"/>
</dbReference>
<dbReference type="GO" id="GO:0000155">
    <property type="term" value="F:phosphorelay sensor kinase activity"/>
    <property type="evidence" value="ECO:0007669"/>
    <property type="project" value="InterPro"/>
</dbReference>
<feature type="compositionally biased region" description="Low complexity" evidence="12">
    <location>
        <begin position="1146"/>
        <end position="1176"/>
    </location>
</feature>
<evidence type="ECO:0000256" key="10">
    <source>
        <dbReference type="ARBA" id="ARBA00023012"/>
    </source>
</evidence>
<dbReference type="InterPro" id="IPR011006">
    <property type="entry name" value="CheY-like_superfamily"/>
</dbReference>
<dbReference type="InterPro" id="IPR001789">
    <property type="entry name" value="Sig_transdc_resp-reg_receiver"/>
</dbReference>
<evidence type="ECO:0000259" key="15">
    <source>
        <dbReference type="PROSITE" id="PS50112"/>
    </source>
</evidence>
<dbReference type="InterPro" id="IPR003661">
    <property type="entry name" value="HisK_dim/P_dom"/>
</dbReference>
<evidence type="ECO:0000256" key="4">
    <source>
        <dbReference type="ARBA" id="ARBA00022553"/>
    </source>
</evidence>
<dbReference type="PANTHER" id="PTHR45339:SF1">
    <property type="entry name" value="HYBRID SIGNAL TRANSDUCTION HISTIDINE KINASE J"/>
    <property type="match status" value="1"/>
</dbReference>
<dbReference type="InterPro" id="IPR003594">
    <property type="entry name" value="HATPase_dom"/>
</dbReference>
<evidence type="ECO:0000256" key="7">
    <source>
        <dbReference type="ARBA" id="ARBA00022741"/>
    </source>
</evidence>
<keyword evidence="4 11" id="KW-0597">Phosphoprotein</keyword>
<feature type="region of interest" description="Disordered" evidence="12">
    <location>
        <begin position="1138"/>
        <end position="1289"/>
    </location>
</feature>
<evidence type="ECO:0000313" key="17">
    <source>
        <dbReference type="EMBL" id="AML78291.1"/>
    </source>
</evidence>
<dbReference type="InterPro" id="IPR036097">
    <property type="entry name" value="HisK_dim/P_sf"/>
</dbReference>
<sequence>MSFSPSLEDLHSLLTSGIACLRQGISLVEVVHDADWCPLDPHDSYDPEDPRQQALGRVLYANPALEEMTGLTLAELQAGGFAAMLGPVGNPSDMAALHAALHSHTATTIRCMCFKRNGGSNGSGISWSSAISITPINQMPFMSAAWAPTPPASGATTTSRNSCSNDAAPKSHPLSYPVSQPECQPQATQQQGTDCNGTGACSQTAGADVTLEAAMYRLSHNQQQQQQHSSDSPQSSSTMMQPPSTSPGPVQSTHPPVTIQYLCCHEDISARLSEEMSWRLRDHALSSCSEGITIADPSQPDAPLVYVNDAFLTITGYTRDDVLGRNCRFLQGEETSREAVATLKAAVKARSKATVELLNYKKTGEAFWNRLSITPVFNEQGDMVSYIGVQSDVTELIRRKEEERRLMEAKVAAETATEAKSMFLANMSHEIRTPLNGMMATAQLLLASSLTPEQRELAETVLESGNSLLGILGDILDFSKLDHGSISLNHEPVCLRRSIEACIEIVAPDAMKKGLAIYYTSDDVALSNLLMGDAIRLRQILTNLLSNAVKFTEKGEVHVDVCVECLPARQPCCCPDVPAGEAGEAHVCPAAAGGAEVPSLARAVAKGLPAMPAEGSRMQATLLEHLMAGGEVLSAPSTPGPSMTLQAEEEEAWAQATSRRRSMEDNQVGSGSAGSRSMTPQPAMAPNPAPQAQPAGPAARAGRRVRISVRDTGIGIPPDVAGSLFQCFKQGSESMARRYGGTGLGLAICKRLSELMQGTVWVESAGRDQGCTFHFTVPADFLQASPQGSAGPGATEDFLCPAGDANATPAQPHSPTRAPPGPGRTSVEIAPPAPAEDADWSGIRAEPSANYASSTASTGTTNVTAEAGQSITVSQGQFSVLSQDEHLALEGRRVLIDVSHSGLALQICQSCKQLGMQPMVCNSQPSNALAGASNSIAATPVGEPQDLLVVSTDKAALALRSGWKGRPVVAVGMRHLLNANLQPLVVLVPEPVLHGRLANALVKSTVLLKWGPGNKALGPKLTNQPISPAQLADFKGWRDRGHGANLTAALLQQEQQQHHNQQLRGQYVGGQLAVLNSTHAGTPPAHDNGLPGFSGGFARPYVYDPLALARRSSLDNSSLDRALVQQFLAGTQARASSMSANGVQPSQSSSNTAGSSAAAQSTGSGSSASNRSSGSSTMPWRRDGSGINLPQCIPEGAELQDEGTDRPTYAAGQSPPASQPMGVLAATSAAQSQARAPDPGPRVALPSWPAPAVPGGINTSPLGRPPQPPPPPPPPPPPQQQQQQQQAAVPALRILIAEDNKVNQKVVLKVLQQISGGALTDVVENGLQALEALQKKSYDIILMDIHMPVMDGLEATRRIMATYPPATRPRIIALSADTLQTLHDRCREAGIEEFIVKPFRIEDLRRVMQASSRTQACVPLAPPNGQTQPLAANGTLPAAVAVAGVGPNGRTNSTVLAS</sequence>
<keyword evidence="5" id="KW-0716">Sensory transduction</keyword>
<dbReference type="SUPFAM" id="SSF55874">
    <property type="entry name" value="ATPase domain of HSP90 chaperone/DNA topoisomerase II/histidine kinase"/>
    <property type="match status" value="2"/>
</dbReference>
<keyword evidence="10" id="KW-0902">Two-component regulatory system</keyword>
<dbReference type="PANTHER" id="PTHR45339">
    <property type="entry name" value="HYBRID SIGNAL TRANSDUCTION HISTIDINE KINASE J"/>
    <property type="match status" value="1"/>
</dbReference>
<organism evidence="17">
    <name type="scientific">Pleurastrum insigne</name>
    <dbReference type="NCBI Taxonomy" id="34115"/>
    <lineage>
        <taxon>Eukaryota</taxon>
        <taxon>Viridiplantae</taxon>
        <taxon>Chlorophyta</taxon>
        <taxon>core chlorophytes</taxon>
        <taxon>Chlorophyceae</taxon>
        <taxon>CS clade</taxon>
        <taxon>Chlamydomonadales</taxon>
        <taxon>Pleurastraceae</taxon>
        <taxon>Pleurastrum</taxon>
    </lineage>
</organism>
<dbReference type="SMART" id="SM00086">
    <property type="entry name" value="PAC"/>
    <property type="match status" value="1"/>
</dbReference>
<dbReference type="InterPro" id="IPR001610">
    <property type="entry name" value="PAC"/>
</dbReference>
<feature type="region of interest" description="Disordered" evidence="12">
    <location>
        <begin position="786"/>
        <end position="842"/>
    </location>
</feature>
<protein>
    <recommendedName>
        <fullName evidence="2">histidine kinase</fullName>
        <ecNumber evidence="2">2.7.13.3</ecNumber>
    </recommendedName>
</protein>
<feature type="compositionally biased region" description="Low complexity" evidence="12">
    <location>
        <begin position="1225"/>
        <end position="1236"/>
    </location>
</feature>
<feature type="region of interest" description="Disordered" evidence="12">
    <location>
        <begin position="147"/>
        <end position="198"/>
    </location>
</feature>
<dbReference type="PROSITE" id="PS50112">
    <property type="entry name" value="PAS"/>
    <property type="match status" value="1"/>
</dbReference>
<dbReference type="PROSITE" id="PS50110">
    <property type="entry name" value="RESPONSE_REGULATORY"/>
    <property type="match status" value="1"/>
</dbReference>
<evidence type="ECO:0000256" key="11">
    <source>
        <dbReference type="PROSITE-ProRule" id="PRU00169"/>
    </source>
</evidence>